<sequence>MNKLEKYQLTPVCIVNNVHGLLIYYLYNTQYFFDTLFVVSDGISVDVQKKLKHTIRIPSFSHSPKLLRIILRAIYYQLANFFLKFKKDNKIVYGHDHLFYSQLFIKKAKRFILLEDGLANYSEHDAAKGGKIRKIIFGSSGPFFGWSKQVSSVVLSGIVDIPDKLKNKTTLVDINMRWNELAPQQKQRFINIFSAEPYIALKKVVIFTQPFSEDAMMSEAQKINIYKKIYNHYRQIFQKDEICIKSHPREHTDYSQYFDCVFIKSKIPGQIMILNDRPEILVTIYSSVGYIRDNIKTHIWGTEFDSFLLEKVGYFEGNYTGWTSNE</sequence>
<organism evidence="1">
    <name type="scientific">Cronobacter turicensis</name>
    <dbReference type="NCBI Taxonomy" id="413502"/>
    <lineage>
        <taxon>Bacteria</taxon>
        <taxon>Pseudomonadati</taxon>
        <taxon>Pseudomonadota</taxon>
        <taxon>Gammaproteobacteria</taxon>
        <taxon>Enterobacterales</taxon>
        <taxon>Enterobacteriaceae</taxon>
        <taxon>Cronobacter</taxon>
    </lineage>
</organism>
<accession>I7EEJ4</accession>
<dbReference type="Pfam" id="PF07922">
    <property type="entry name" value="Glyco_transf_52"/>
    <property type="match status" value="1"/>
</dbReference>
<evidence type="ECO:0000313" key="1">
    <source>
        <dbReference type="EMBL" id="AFO84314.1"/>
    </source>
</evidence>
<dbReference type="EMBL" id="JQ354993">
    <property type="protein sequence ID" value="AFO84314.1"/>
    <property type="molecule type" value="Genomic_DNA"/>
</dbReference>
<dbReference type="InterPro" id="IPR012477">
    <property type="entry name" value="Glyco_transf_52"/>
</dbReference>
<reference evidence="1" key="1">
    <citation type="journal article" date="2012" name="FEMS Immunol. Med. Microbiol.">
        <title>Structure and genetics of the O-antigen of Cronobacter turicensis G3882 from a new serotype, C. turicensis O2, and identification of a serotype-specific gene.</title>
        <authorList>
            <person name="Sun Y."/>
            <person name="Arbatsky N.P."/>
            <person name="Wang M."/>
            <person name="Shashkov A.S."/>
            <person name="Liu B."/>
            <person name="Wang L."/>
            <person name="Knirel Y.A."/>
        </authorList>
    </citation>
    <scope>NUCLEOTIDE SEQUENCE</scope>
    <source>
        <strain evidence="1">G3882</strain>
    </source>
</reference>
<dbReference type="Gene3D" id="3.40.50.11110">
    <property type="entry name" value="Sialyltransferase, C-terminal GT-B Rossman nucleotide-binding domain"/>
    <property type="match status" value="1"/>
</dbReference>
<gene>
    <name evidence="1" type="primary">wepA</name>
</gene>
<name>I7EEJ4_9ENTR</name>
<protein>
    <submittedName>
        <fullName evidence="1">WepA</fullName>
    </submittedName>
</protein>
<proteinExistence type="predicted"/>
<dbReference type="AlphaFoldDB" id="I7EEJ4"/>